<organism evidence="10">
    <name type="scientific">Bactrocera dorsalis</name>
    <name type="common">Oriental fruit fly</name>
    <name type="synonym">Dacus dorsalis</name>
    <dbReference type="NCBI Taxonomy" id="27457"/>
    <lineage>
        <taxon>Eukaryota</taxon>
        <taxon>Metazoa</taxon>
        <taxon>Ecdysozoa</taxon>
        <taxon>Arthropoda</taxon>
        <taxon>Hexapoda</taxon>
        <taxon>Insecta</taxon>
        <taxon>Pterygota</taxon>
        <taxon>Neoptera</taxon>
        <taxon>Endopterygota</taxon>
        <taxon>Diptera</taxon>
        <taxon>Brachycera</taxon>
        <taxon>Muscomorpha</taxon>
        <taxon>Tephritoidea</taxon>
        <taxon>Tephritidae</taxon>
        <taxon>Bactrocera</taxon>
        <taxon>Bactrocera</taxon>
    </lineage>
</organism>
<dbReference type="InterPro" id="IPR036396">
    <property type="entry name" value="Cyt_P450_sf"/>
</dbReference>
<comment type="similarity">
    <text evidence="2 9">Belongs to the cytochrome P450 family.</text>
</comment>
<dbReference type="PANTHER" id="PTHR24279">
    <property type="entry name" value="CYTOCHROME P450"/>
    <property type="match status" value="1"/>
</dbReference>
<keyword evidence="4 8" id="KW-0479">Metal-binding</keyword>
<dbReference type="FunFam" id="1.10.630.10:FF:000006">
    <property type="entry name" value="Cytochrome P450 302a1, mitochondrial"/>
    <property type="match status" value="1"/>
</dbReference>
<accession>A0A034VNZ9</accession>
<evidence type="ECO:0000256" key="7">
    <source>
        <dbReference type="ARBA" id="ARBA00023033"/>
    </source>
</evidence>
<protein>
    <submittedName>
        <fullName evidence="10">Putative cytochrome P450 12e1, mitochondrial</fullName>
    </submittedName>
</protein>
<dbReference type="InterPro" id="IPR002401">
    <property type="entry name" value="Cyt_P450_E_grp-I"/>
</dbReference>
<dbReference type="Gene3D" id="1.10.630.10">
    <property type="entry name" value="Cytochrome P450"/>
    <property type="match status" value="1"/>
</dbReference>
<evidence type="ECO:0000256" key="5">
    <source>
        <dbReference type="ARBA" id="ARBA00023002"/>
    </source>
</evidence>
<evidence type="ECO:0000256" key="1">
    <source>
        <dbReference type="ARBA" id="ARBA00001971"/>
    </source>
</evidence>
<dbReference type="AlphaFoldDB" id="A0A034VNZ9"/>
<evidence type="ECO:0000256" key="9">
    <source>
        <dbReference type="RuleBase" id="RU000461"/>
    </source>
</evidence>
<dbReference type="GO" id="GO:0004497">
    <property type="term" value="F:monooxygenase activity"/>
    <property type="evidence" value="ECO:0007669"/>
    <property type="project" value="UniProtKB-KW"/>
</dbReference>
<dbReference type="InterPro" id="IPR050479">
    <property type="entry name" value="CYP11_CYP27_families"/>
</dbReference>
<dbReference type="SUPFAM" id="SSF48264">
    <property type="entry name" value="Cytochrome P450"/>
    <property type="match status" value="1"/>
</dbReference>
<dbReference type="PANTHER" id="PTHR24279:SF120">
    <property type="entry name" value="CYTOCHROME P450"/>
    <property type="match status" value="1"/>
</dbReference>
<dbReference type="EMBL" id="GAKP01013906">
    <property type="protein sequence ID" value="JAC45046.1"/>
    <property type="molecule type" value="Transcribed_RNA"/>
</dbReference>
<keyword evidence="7 9" id="KW-0503">Monooxygenase</keyword>
<dbReference type="InterPro" id="IPR001128">
    <property type="entry name" value="Cyt_P450"/>
</dbReference>
<evidence type="ECO:0000256" key="2">
    <source>
        <dbReference type="ARBA" id="ARBA00010617"/>
    </source>
</evidence>
<comment type="cofactor">
    <cofactor evidence="1 8">
        <name>heme</name>
        <dbReference type="ChEBI" id="CHEBI:30413"/>
    </cofactor>
</comment>
<dbReference type="PROSITE" id="PS00086">
    <property type="entry name" value="CYTOCHROME_P450"/>
    <property type="match status" value="1"/>
</dbReference>
<keyword evidence="3 8" id="KW-0349">Heme</keyword>
<evidence type="ECO:0000313" key="10">
    <source>
        <dbReference type="EMBL" id="JAC45046.1"/>
    </source>
</evidence>
<keyword evidence="5 9" id="KW-0560">Oxidoreductase</keyword>
<evidence type="ECO:0000256" key="4">
    <source>
        <dbReference type="ARBA" id="ARBA00022723"/>
    </source>
</evidence>
<dbReference type="GO" id="GO:0020037">
    <property type="term" value="F:heme binding"/>
    <property type="evidence" value="ECO:0007669"/>
    <property type="project" value="InterPro"/>
</dbReference>
<dbReference type="PRINTS" id="PR00463">
    <property type="entry name" value="EP450I"/>
</dbReference>
<dbReference type="OrthoDB" id="3945418at2759"/>
<dbReference type="InterPro" id="IPR017972">
    <property type="entry name" value="Cyt_P450_CS"/>
</dbReference>
<evidence type="ECO:0000256" key="6">
    <source>
        <dbReference type="ARBA" id="ARBA00023004"/>
    </source>
</evidence>
<dbReference type="GO" id="GO:0005506">
    <property type="term" value="F:iron ion binding"/>
    <property type="evidence" value="ECO:0007669"/>
    <property type="project" value="InterPro"/>
</dbReference>
<evidence type="ECO:0000256" key="3">
    <source>
        <dbReference type="ARBA" id="ARBA00022617"/>
    </source>
</evidence>
<dbReference type="GO" id="GO:0016705">
    <property type="term" value="F:oxidoreductase activity, acting on paired donors, with incorporation or reduction of molecular oxygen"/>
    <property type="evidence" value="ECO:0007669"/>
    <property type="project" value="InterPro"/>
</dbReference>
<proteinExistence type="inferred from homology"/>
<evidence type="ECO:0000256" key="8">
    <source>
        <dbReference type="PIRSR" id="PIRSR602401-1"/>
    </source>
</evidence>
<sequence>MLSRHLIKYDAIVGYTLRSTALRGYATAVEQTQINETASATNEWENARPYSEMPGPSKFEMIRGFLPGGAFYKKTFVEGMTDMAKKYGNVYRFPALFGRPEMVLDLNPNDYPIIFRNEGIWPERRSFEAFIYHRKVHREDYFRGVRGLLTTTGEEWAKMRTAVNPVLMQPKNAKLYLNTLLEVNDEFLERIRHIRDPLTLEVPDDFLDDINRLTLEGVVGIALNTRLGMIHKNRDNPDSKIFLKEIRNFFDLTEEVEIKPSIWKIIKTPKFRQLMKNLDTLTALCNKYIDEALKRIDLDSEGKFTSEEYKEKSVLEKLLKIDRKIAVVMALDMIMAGVDTTSSTLTGILFCIAKNPDKQQKLFEELKSILPNKDSRLTIENMNNLPYLRACIKEGMRYHPILAGTMRRLPNDVVLSGYRIPAGIDVSVSSNLLLRNEKFVEEPNKYIPERWLRNNTEGKKYQLNNPFLFLPFGFGPRSCVGKRIVDLELEVTLARLVRNFAIEFNYSTENAFTQKLIFLPAIPLKFRFAERKE</sequence>
<dbReference type="CDD" id="cd11054">
    <property type="entry name" value="CYP24A1-like"/>
    <property type="match status" value="1"/>
</dbReference>
<feature type="binding site" description="axial binding residue" evidence="8">
    <location>
        <position position="479"/>
    </location>
    <ligand>
        <name>heme</name>
        <dbReference type="ChEBI" id="CHEBI:30413"/>
    </ligand>
    <ligandPart>
        <name>Fe</name>
        <dbReference type="ChEBI" id="CHEBI:18248"/>
    </ligandPart>
</feature>
<name>A0A034VNZ9_BACDO</name>
<gene>
    <name evidence="10" type="primary">C12E1</name>
</gene>
<reference evidence="10" key="1">
    <citation type="journal article" date="2014" name="BMC Genomics">
        <title>Characterizing the developmental transcriptome of the oriental fruit fly, Bactrocera dorsalis (Diptera: Tephritidae) through comparative genomic analysis with Drosophila melanogaster utilizing modENCODE datasets.</title>
        <authorList>
            <person name="Geib S.M."/>
            <person name="Calla B."/>
            <person name="Hall B."/>
            <person name="Hou S."/>
            <person name="Manoukis N.C."/>
        </authorList>
    </citation>
    <scope>NUCLEOTIDE SEQUENCE</scope>
    <source>
        <strain evidence="10">Punador</strain>
    </source>
</reference>
<keyword evidence="6 8" id="KW-0408">Iron</keyword>
<dbReference type="PRINTS" id="PR00385">
    <property type="entry name" value="P450"/>
</dbReference>
<dbReference type="Pfam" id="PF00067">
    <property type="entry name" value="p450"/>
    <property type="match status" value="1"/>
</dbReference>